<feature type="region of interest" description="Disordered" evidence="5">
    <location>
        <begin position="8"/>
        <end position="29"/>
    </location>
</feature>
<evidence type="ECO:0000256" key="4">
    <source>
        <dbReference type="SAM" id="Coils"/>
    </source>
</evidence>
<evidence type="ECO:0000256" key="3">
    <source>
        <dbReference type="PROSITE-ProRule" id="PRU00284"/>
    </source>
</evidence>
<dbReference type="RefSeq" id="WP_011813344.1">
    <property type="nucleotide sequence ID" value="NC_008789.1"/>
</dbReference>
<dbReference type="KEGG" id="hha:Hhal_0535"/>
<evidence type="ECO:0000256" key="5">
    <source>
        <dbReference type="SAM" id="MobiDB-lite"/>
    </source>
</evidence>
<dbReference type="SMART" id="SM00283">
    <property type="entry name" value="MA"/>
    <property type="match status" value="1"/>
</dbReference>
<dbReference type="GO" id="GO:0006935">
    <property type="term" value="P:chemotaxis"/>
    <property type="evidence" value="ECO:0007669"/>
    <property type="project" value="UniProtKB-ARBA"/>
</dbReference>
<keyword evidence="2 3" id="KW-0807">Transducer</keyword>
<dbReference type="EMBL" id="CP000544">
    <property type="protein sequence ID" value="ABM61321.1"/>
    <property type="molecule type" value="Genomic_DNA"/>
</dbReference>
<feature type="coiled-coil region" evidence="4">
    <location>
        <begin position="120"/>
        <end position="147"/>
    </location>
</feature>
<sequence>MAFIDFLKGRGLPRASSPPQRGAGRDAREHALAQAIRGVSEETSQLGLEVSDVHGNVDDTAAQMEREARLFQELRESCQRLSEANKVVDAAARNAQHVSGAARADMRRSEDRIRDALQRIAGLSTSVREIESDLEHLNEAMQRVTKVARGIGAIAKQTNLLALNASIEAARAGDAGQGFAVVAEQVKSLAAQTSEATGDMDRTLQNLTEQTQELITVGHQSTRRAQRVEQATGQMQSLFEQLEHSMGAVDSESARIAEAVQEIDTQSERTIERFDDNTAELEASHADLERGRAQIDRFLAFTEDLMNLANASDLETEDTPYIHRVMEVARQVSERFEAAIRAGEISEADLFDRDYQPIPGTDPQQYQTRFVAFTDRVLPEIQEPPLEDAHISGCFVIDNRGYIPTHNRHVSHPQRPGDPQWNARHARQRRIWEDRTAQSAARNEQPFLLQTYRRDMGGGRFDLIRDVSAPVRVRGKHWGAVRMLYEP</sequence>
<accession>A1WUF9</accession>
<dbReference type="AlphaFoldDB" id="A1WUF9"/>
<keyword evidence="8" id="KW-1185">Reference proteome</keyword>
<dbReference type="STRING" id="349124.Hhal_0535"/>
<gene>
    <name evidence="7" type="ordered locus">Hhal_0535</name>
</gene>
<name>A1WUF9_HALHL</name>
<dbReference type="Pfam" id="PF00015">
    <property type="entry name" value="MCPsignal"/>
    <property type="match status" value="1"/>
</dbReference>
<evidence type="ECO:0000256" key="2">
    <source>
        <dbReference type="ARBA" id="ARBA00023224"/>
    </source>
</evidence>
<dbReference type="HOGENOM" id="CLU_000445_107_32_6"/>
<keyword evidence="4" id="KW-0175">Coiled coil</keyword>
<dbReference type="SUPFAM" id="SSF58104">
    <property type="entry name" value="Methyl-accepting chemotaxis protein (MCP) signaling domain"/>
    <property type="match status" value="1"/>
</dbReference>
<reference evidence="8" key="1">
    <citation type="submission" date="2006-12" db="EMBL/GenBank/DDBJ databases">
        <title>Complete sequence of Halorhodospira halophila SL1.</title>
        <authorList>
            <consortium name="US DOE Joint Genome Institute"/>
            <person name="Copeland A."/>
            <person name="Lucas S."/>
            <person name="Lapidus A."/>
            <person name="Barry K."/>
            <person name="Detter J.C."/>
            <person name="Glavina del Rio T."/>
            <person name="Hammon N."/>
            <person name="Israni S."/>
            <person name="Dalin E."/>
            <person name="Tice H."/>
            <person name="Pitluck S."/>
            <person name="Saunders E."/>
            <person name="Brettin T."/>
            <person name="Bruce D."/>
            <person name="Han C."/>
            <person name="Tapia R."/>
            <person name="Schmutz J."/>
            <person name="Larimer F."/>
            <person name="Land M."/>
            <person name="Hauser L."/>
            <person name="Kyrpides N."/>
            <person name="Mikhailova N."/>
            <person name="Hoff W."/>
            <person name="Richardson P."/>
        </authorList>
    </citation>
    <scope>NUCLEOTIDE SEQUENCE [LARGE SCALE GENOMIC DNA]</scope>
    <source>
        <strain evidence="8">DSM 244 / SL1</strain>
    </source>
</reference>
<evidence type="ECO:0000313" key="7">
    <source>
        <dbReference type="EMBL" id="ABM61321.1"/>
    </source>
</evidence>
<proteinExistence type="predicted"/>
<dbReference type="PROSITE" id="PS50111">
    <property type="entry name" value="CHEMOTAXIS_TRANSDUC_2"/>
    <property type="match status" value="1"/>
</dbReference>
<dbReference type="Gene3D" id="1.10.287.950">
    <property type="entry name" value="Methyl-accepting chemotaxis protein"/>
    <property type="match status" value="1"/>
</dbReference>
<dbReference type="eggNOG" id="COG0840">
    <property type="taxonomic scope" value="Bacteria"/>
</dbReference>
<dbReference type="GO" id="GO:0007165">
    <property type="term" value="P:signal transduction"/>
    <property type="evidence" value="ECO:0007669"/>
    <property type="project" value="UniProtKB-KW"/>
</dbReference>
<comment type="subcellular location">
    <subcellularLocation>
        <location evidence="1">Membrane</location>
    </subcellularLocation>
</comment>
<dbReference type="PANTHER" id="PTHR32089">
    <property type="entry name" value="METHYL-ACCEPTING CHEMOTAXIS PROTEIN MCPB"/>
    <property type="match status" value="1"/>
</dbReference>
<evidence type="ECO:0000313" key="8">
    <source>
        <dbReference type="Proteomes" id="UP000000647"/>
    </source>
</evidence>
<evidence type="ECO:0000256" key="1">
    <source>
        <dbReference type="ARBA" id="ARBA00004370"/>
    </source>
</evidence>
<reference evidence="7 8" key="2">
    <citation type="journal article" date="2013" name="Stand. Genomic Sci.">
        <title>Complete genome sequence of Halorhodospira halophila SL1.</title>
        <authorList>
            <person name="Challacombe J.F."/>
            <person name="Majid S."/>
            <person name="Deole R."/>
            <person name="Brettin T.S."/>
            <person name="Bruce D."/>
            <person name="Delano S.F."/>
            <person name="Detter J.C."/>
            <person name="Gleasner C.D."/>
            <person name="Han C.S."/>
            <person name="Misra M."/>
            <person name="Reitenga K.G."/>
            <person name="Mikhailova N."/>
            <person name="Woyke T."/>
            <person name="Pitluck S."/>
            <person name="Nolan M."/>
            <person name="Land M.L."/>
            <person name="Saunders E."/>
            <person name="Tapia R."/>
            <person name="Lapidus A."/>
            <person name="Ivanova N."/>
            <person name="Hoff W.D."/>
        </authorList>
    </citation>
    <scope>NUCLEOTIDE SEQUENCE [LARGE SCALE GENOMIC DNA]</scope>
    <source>
        <strain evidence="8">DSM 244 / SL1</strain>
    </source>
</reference>
<dbReference type="GO" id="GO:0016020">
    <property type="term" value="C:membrane"/>
    <property type="evidence" value="ECO:0007669"/>
    <property type="project" value="UniProtKB-SubCell"/>
</dbReference>
<dbReference type="InterPro" id="IPR004089">
    <property type="entry name" value="MCPsignal_dom"/>
</dbReference>
<dbReference type="OrthoDB" id="2489132at2"/>
<protein>
    <submittedName>
        <fullName evidence="7">Methyl-accepting chemotaxis sensory transducer</fullName>
    </submittedName>
</protein>
<organism evidence="7 8">
    <name type="scientific">Halorhodospira halophila (strain DSM 244 / SL1)</name>
    <name type="common">Ectothiorhodospira halophila (strain DSM 244 / SL1)</name>
    <dbReference type="NCBI Taxonomy" id="349124"/>
    <lineage>
        <taxon>Bacteria</taxon>
        <taxon>Pseudomonadati</taxon>
        <taxon>Pseudomonadota</taxon>
        <taxon>Gammaproteobacteria</taxon>
        <taxon>Chromatiales</taxon>
        <taxon>Ectothiorhodospiraceae</taxon>
        <taxon>Halorhodospira</taxon>
    </lineage>
</organism>
<dbReference type="PANTHER" id="PTHR32089:SF114">
    <property type="entry name" value="METHYL-ACCEPTING CHEMOTAXIS PROTEIN MCPB"/>
    <property type="match status" value="1"/>
</dbReference>
<dbReference type="Proteomes" id="UP000000647">
    <property type="component" value="Chromosome"/>
</dbReference>
<feature type="domain" description="Methyl-accepting transducer" evidence="6">
    <location>
        <begin position="35"/>
        <end position="278"/>
    </location>
</feature>
<evidence type="ECO:0000259" key="6">
    <source>
        <dbReference type="PROSITE" id="PS50111"/>
    </source>
</evidence>